<feature type="region of interest" description="Disordered" evidence="1">
    <location>
        <begin position="1"/>
        <end position="21"/>
    </location>
</feature>
<proteinExistence type="predicted"/>
<evidence type="ECO:0000256" key="1">
    <source>
        <dbReference type="SAM" id="MobiDB-lite"/>
    </source>
</evidence>
<dbReference type="EMBL" id="VOSW01000048">
    <property type="protein sequence ID" value="KAE8757313.1"/>
    <property type="molecule type" value="Genomic_DNA"/>
</dbReference>
<comment type="caution">
    <text evidence="2">The sequence shown here is derived from an EMBL/GenBank/DDBJ whole genome shotgun (WGS) entry which is preliminary data.</text>
</comment>
<dbReference type="RefSeq" id="WP_154563176.1">
    <property type="nucleotide sequence ID" value="NZ_VOSW01000048.1"/>
</dbReference>
<protein>
    <submittedName>
        <fullName evidence="2">Uncharacterized protein</fullName>
    </submittedName>
</protein>
<dbReference type="Proteomes" id="UP000463700">
    <property type="component" value="Unassembled WGS sequence"/>
</dbReference>
<evidence type="ECO:0000313" key="2">
    <source>
        <dbReference type="EMBL" id="KAE8757313.1"/>
    </source>
</evidence>
<accession>A0A6N6WA20</accession>
<organism evidence="2 3">
    <name type="scientific">Paraburkholderia madseniana</name>
    <dbReference type="NCBI Taxonomy" id="2599607"/>
    <lineage>
        <taxon>Bacteria</taxon>
        <taxon>Pseudomonadati</taxon>
        <taxon>Pseudomonadota</taxon>
        <taxon>Betaproteobacteria</taxon>
        <taxon>Burkholderiales</taxon>
        <taxon>Burkholderiaceae</taxon>
        <taxon>Paraburkholderia</taxon>
    </lineage>
</organism>
<sequence>MARRPVNRAPRLQTETLPPPVGGLNTLDAVANMPPTDAVILDNYFPGTADVPLRNGFQTWGSGLSNVETLAVYTSGTTRKMFAVSKGKVYDVSANQAVGNGNVVAEGPYLSGAQFTGGVTTTLPLSQTYASSAGVLVHFDDVYQGFDQYSIVGTNIVFTSPIPVGVNQVYIESIPALAANITAEGPFTGVGGQTSINLSQVYGGTINLIVYFDGTYQGPDQYSLAGKVLTFTAAIPAFVSKVYVIAVSIGNIAQEGPFTGVSGQTTLTLSQTYAASANLLIHFDGGFQGPDTYSIAGTTLTFTAAIPAGVGKVYIIALGSSLVSGLTNSRWQYVNFSNAGAHFLVMCNGVDPVLLYNGTAWQQVTQSSTPIAITGVDPTTFASVNVFAQRLWFAKLNSTQAWYLPIGQVGGAANVLDIGSELTLGGFLAGMATWNIDDSAGLNPYLVLISSVGEAVVYQGSDPSQANAFGISAHFRIGAPTGRRFYEKYGSDIVFIGADGLTPLSKALLSDRSERNETLTRKISPSVTADVAAYGAHFGWQVILYPDGNKLLVNVPTAEDTTSYQYVMNTLTNAWCRFTGWNSTCFAYYNSGLYFGGPNGVAQADVGNDDGGNAINADIKPAFNYFGQRGMQKYFKMVKPVFLANSPFTLQMDLSVDFNNTLPTSTPGFSQGFSTPWDTTPWDRVPWNGAQIIQSDWESIDGIGYAATYRMRTQTKGIAYSIESATFLFEPQNELTL</sequence>
<reference evidence="2 3" key="1">
    <citation type="journal article" date="2020" name="Int. J. Syst. Evol. Microbiol.">
        <title>Paraburkholderia madseniana sp. nov., a phenolic acid-degrading bacterium isolated from acidic forest soil.</title>
        <authorList>
            <person name="Wilhelm R.C."/>
            <person name="Murphy S.J.L."/>
            <person name="Feriancek N.M."/>
            <person name="Karasz D.C."/>
            <person name="DeRito C.M."/>
            <person name="Newman J.D."/>
            <person name="Buckley D.H."/>
        </authorList>
    </citation>
    <scope>NUCLEOTIDE SEQUENCE [LARGE SCALE GENOMIC DNA]</scope>
    <source>
        <strain evidence="2 3">RP11</strain>
    </source>
</reference>
<gene>
    <name evidence="2" type="ORF">FSO04_24130</name>
</gene>
<evidence type="ECO:0000313" key="3">
    <source>
        <dbReference type="Proteomes" id="UP000463700"/>
    </source>
</evidence>
<name>A0A6N6WA20_9BURK</name>
<dbReference type="AlphaFoldDB" id="A0A6N6WA20"/>
<dbReference type="OrthoDB" id="9115509at2"/>